<dbReference type="PANTHER" id="PTHR23322">
    <property type="entry name" value="FAS-ASSOCIATED PROTEIN"/>
    <property type="match status" value="1"/>
</dbReference>
<dbReference type="PANTHER" id="PTHR23322:SF1">
    <property type="entry name" value="FAS-ASSOCIATED FACTOR 2"/>
    <property type="match status" value="1"/>
</dbReference>
<dbReference type="Gene3D" id="3.10.20.90">
    <property type="entry name" value="Phosphatidylinositol 3-kinase Catalytic Subunit, Chain A, domain 1"/>
    <property type="match status" value="1"/>
</dbReference>
<feature type="compositionally biased region" description="Basic and acidic residues" evidence="1">
    <location>
        <begin position="112"/>
        <end position="139"/>
    </location>
</feature>
<sequence>MGNAMGNLLSECKRCSALVDHCDLCPATVRQQTDDEPALGRRRPGHEYQPTDISEAELLQHALRLSELEAQQGHMAGALMADYPAPSSEGSPQEEALERARLREEQDAEYEESVRIDRERAAQEALRQKEEEEQRRREAEELESQAKQAEAAEQAKKEKIQELMEEAKQLLPPEPSDGSACLQFLIRTPDGRRLKRAFAAENTIAQVYAFVLLEGGEAVRGRSFRLVETMPRRTYEDRDLTLAAAGLKGPCTLLVEFIDD</sequence>
<evidence type="ECO:0000313" key="3">
    <source>
        <dbReference type="EMBL" id="CAK9044072.1"/>
    </source>
</evidence>
<organism evidence="3 4">
    <name type="scientific">Durusdinium trenchii</name>
    <dbReference type="NCBI Taxonomy" id="1381693"/>
    <lineage>
        <taxon>Eukaryota</taxon>
        <taxon>Sar</taxon>
        <taxon>Alveolata</taxon>
        <taxon>Dinophyceae</taxon>
        <taxon>Suessiales</taxon>
        <taxon>Symbiodiniaceae</taxon>
        <taxon>Durusdinium</taxon>
    </lineage>
</organism>
<comment type="caution">
    <text evidence="3">The sequence shown here is derived from an EMBL/GenBank/DDBJ whole genome shotgun (WGS) entry which is preliminary data.</text>
</comment>
<keyword evidence="4" id="KW-1185">Reference proteome</keyword>
<name>A0ABP0LZW8_9DINO</name>
<evidence type="ECO:0000259" key="2">
    <source>
        <dbReference type="PROSITE" id="PS50033"/>
    </source>
</evidence>
<feature type="domain" description="UBX" evidence="2">
    <location>
        <begin position="186"/>
        <end position="255"/>
    </location>
</feature>
<dbReference type="Pfam" id="PF00789">
    <property type="entry name" value="UBX"/>
    <property type="match status" value="1"/>
</dbReference>
<evidence type="ECO:0000256" key="1">
    <source>
        <dbReference type="SAM" id="MobiDB-lite"/>
    </source>
</evidence>
<gene>
    <name evidence="3" type="ORF">SCF082_LOCUS25096</name>
</gene>
<dbReference type="SMART" id="SM00166">
    <property type="entry name" value="UBX"/>
    <property type="match status" value="1"/>
</dbReference>
<reference evidence="3 4" key="1">
    <citation type="submission" date="2024-02" db="EMBL/GenBank/DDBJ databases">
        <authorList>
            <person name="Chen Y."/>
            <person name="Shah S."/>
            <person name="Dougan E. K."/>
            <person name="Thang M."/>
            <person name="Chan C."/>
        </authorList>
    </citation>
    <scope>NUCLEOTIDE SEQUENCE [LARGE SCALE GENOMIC DNA]</scope>
</reference>
<dbReference type="Proteomes" id="UP001642464">
    <property type="component" value="Unassembled WGS sequence"/>
</dbReference>
<protein>
    <submittedName>
        <fullName evidence="3">FAS-associated factor 1</fullName>
    </submittedName>
</protein>
<dbReference type="PROSITE" id="PS50033">
    <property type="entry name" value="UBX"/>
    <property type="match status" value="1"/>
</dbReference>
<feature type="compositionally biased region" description="Basic and acidic residues" evidence="1">
    <location>
        <begin position="96"/>
        <end position="105"/>
    </location>
</feature>
<dbReference type="InterPro" id="IPR029071">
    <property type="entry name" value="Ubiquitin-like_domsf"/>
</dbReference>
<feature type="region of interest" description="Disordered" evidence="1">
    <location>
        <begin position="81"/>
        <end position="157"/>
    </location>
</feature>
<evidence type="ECO:0000313" key="4">
    <source>
        <dbReference type="Proteomes" id="UP001642464"/>
    </source>
</evidence>
<dbReference type="InterPro" id="IPR050730">
    <property type="entry name" value="UBX_domain-protein"/>
</dbReference>
<dbReference type="EMBL" id="CAXAMM010018757">
    <property type="protein sequence ID" value="CAK9044072.1"/>
    <property type="molecule type" value="Genomic_DNA"/>
</dbReference>
<accession>A0ABP0LZW8</accession>
<feature type="region of interest" description="Disordered" evidence="1">
    <location>
        <begin position="32"/>
        <end position="51"/>
    </location>
</feature>
<proteinExistence type="predicted"/>
<dbReference type="SUPFAM" id="SSF54236">
    <property type="entry name" value="Ubiquitin-like"/>
    <property type="match status" value="1"/>
</dbReference>
<dbReference type="InterPro" id="IPR001012">
    <property type="entry name" value="UBX_dom"/>
</dbReference>
<dbReference type="CDD" id="cd01767">
    <property type="entry name" value="UBX"/>
    <property type="match status" value="1"/>
</dbReference>